<protein>
    <submittedName>
        <fullName evidence="1">Uncharacterized protein</fullName>
    </submittedName>
</protein>
<organism evidence="1 2">
    <name type="scientific">Nitzschia inconspicua</name>
    <dbReference type="NCBI Taxonomy" id="303405"/>
    <lineage>
        <taxon>Eukaryota</taxon>
        <taxon>Sar</taxon>
        <taxon>Stramenopiles</taxon>
        <taxon>Ochrophyta</taxon>
        <taxon>Bacillariophyta</taxon>
        <taxon>Bacillariophyceae</taxon>
        <taxon>Bacillariophycidae</taxon>
        <taxon>Bacillariales</taxon>
        <taxon>Bacillariaceae</taxon>
        <taxon>Nitzschia</taxon>
    </lineage>
</organism>
<gene>
    <name evidence="1" type="ORF">IV203_006154</name>
</gene>
<dbReference type="AlphaFoldDB" id="A0A9K3KQ53"/>
<dbReference type="Proteomes" id="UP000693970">
    <property type="component" value="Unassembled WGS sequence"/>
</dbReference>
<accession>A0A9K3KQ53</accession>
<sequence length="285" mass="30794">MTIKISIVRKLNFVRRKEKGDSEKLTPDRCSGYDMRSITTSLDADDEVYASKCFRDLGEVKKVPDVKMNCEPIDKDSGESQLEEGSSIDDIRLVFIASFCDLGTCFPSDSEEISTASSLAAFQASFRGLDEKPNGSITTKTEKSAFLKVAQDHTTKVEIAGAQDASTIDSISADDTERVQNSGKMVGGKAGPSEYPTDNKLILKVDGKVETDVASVDAYGNSENEVVLAISGNSLNEKEKELGWSQTIIPHFVVSSLLTLVETCDSKVIIAGSVVACAYICCNLQ</sequence>
<reference evidence="1" key="2">
    <citation type="submission" date="2021-04" db="EMBL/GenBank/DDBJ databases">
        <authorList>
            <person name="Podell S."/>
        </authorList>
    </citation>
    <scope>NUCLEOTIDE SEQUENCE</scope>
    <source>
        <strain evidence="1">Hildebrandi</strain>
    </source>
</reference>
<reference evidence="1" key="1">
    <citation type="journal article" date="2021" name="Sci. Rep.">
        <title>Diploid genomic architecture of Nitzschia inconspicua, an elite biomass production diatom.</title>
        <authorList>
            <person name="Oliver A."/>
            <person name="Podell S."/>
            <person name="Pinowska A."/>
            <person name="Traller J.C."/>
            <person name="Smith S.R."/>
            <person name="McClure R."/>
            <person name="Beliaev A."/>
            <person name="Bohutskyi P."/>
            <person name="Hill E.A."/>
            <person name="Rabines A."/>
            <person name="Zheng H."/>
            <person name="Allen L.Z."/>
            <person name="Kuo A."/>
            <person name="Grigoriev I.V."/>
            <person name="Allen A.E."/>
            <person name="Hazlebeck D."/>
            <person name="Allen E.E."/>
        </authorList>
    </citation>
    <scope>NUCLEOTIDE SEQUENCE</scope>
    <source>
        <strain evidence="1">Hildebrandi</strain>
    </source>
</reference>
<evidence type="ECO:0000313" key="1">
    <source>
        <dbReference type="EMBL" id="KAG7347085.1"/>
    </source>
</evidence>
<comment type="caution">
    <text evidence="1">The sequence shown here is derived from an EMBL/GenBank/DDBJ whole genome shotgun (WGS) entry which is preliminary data.</text>
</comment>
<keyword evidence="2" id="KW-1185">Reference proteome</keyword>
<evidence type="ECO:0000313" key="2">
    <source>
        <dbReference type="Proteomes" id="UP000693970"/>
    </source>
</evidence>
<name>A0A9K3KQ53_9STRA</name>
<proteinExistence type="predicted"/>
<dbReference type="EMBL" id="JAGRRH010000021">
    <property type="protein sequence ID" value="KAG7347085.1"/>
    <property type="molecule type" value="Genomic_DNA"/>
</dbReference>